<proteinExistence type="predicted"/>
<protein>
    <submittedName>
        <fullName evidence="1">Uncharacterized protein</fullName>
    </submittedName>
</protein>
<reference evidence="1 2" key="1">
    <citation type="journal article" date="2016" name="BMC Microbiol.">
        <title>Fucosyllactose and L-fucose utilization of infant Bifidobacterium longum and Bifidobacterium kashiwanohense.</title>
        <authorList>
            <person name="Bunesova V."/>
            <person name="Lacroix C."/>
            <person name="Schwab C."/>
        </authorList>
    </citation>
    <scope>NUCLEOTIDE SEQUENCE [LARGE SCALE GENOMIC DNA]</scope>
    <source>
        <strain evidence="1 2">BSM11-5</strain>
    </source>
</reference>
<comment type="caution">
    <text evidence="1">The sequence shown here is derived from an EMBL/GenBank/DDBJ whole genome shotgun (WGS) entry which is preliminary data.</text>
</comment>
<name>A0A1S2VVC5_BIFLN</name>
<dbReference type="RefSeq" id="WP_071475158.1">
    <property type="nucleotide sequence ID" value="NZ_MOAE01000039.1"/>
</dbReference>
<sequence length="230" mass="26285">MSTEEANPLYEDATYALDVDKWKFIVFTDLERMDRTSFVSIAPGIAVRADYCIRAMEDRIGKYDIRLHMGYSEEEQHIVLQNCEIGTTRELKIRDIARLPIEQIIRSYHPPLWSYEITDAGTNIFGPLPDWEHDVLSSVDFPALRKQGPTPDTLKWASRVYSVTQLNKGPATKRLTEVFGIPLRTASHWLTLMKERVPESVSMRLPSPITVHDETELDTAPGVALKKLLE</sequence>
<dbReference type="EMBL" id="MOAE01000039">
    <property type="protein sequence ID" value="OIN62400.1"/>
    <property type="molecule type" value="Genomic_DNA"/>
</dbReference>
<dbReference type="Proteomes" id="UP000181801">
    <property type="component" value="Unassembled WGS sequence"/>
</dbReference>
<accession>A0A1S2VVC5</accession>
<evidence type="ECO:0000313" key="2">
    <source>
        <dbReference type="Proteomes" id="UP000181801"/>
    </source>
</evidence>
<organism evidence="1 2">
    <name type="scientific">Bifidobacterium longum subsp. suis</name>
    <dbReference type="NCBI Taxonomy" id="1695"/>
    <lineage>
        <taxon>Bacteria</taxon>
        <taxon>Bacillati</taxon>
        <taxon>Actinomycetota</taxon>
        <taxon>Actinomycetes</taxon>
        <taxon>Bifidobacteriales</taxon>
        <taxon>Bifidobacteriaceae</taxon>
        <taxon>Bifidobacterium</taxon>
    </lineage>
</organism>
<evidence type="ECO:0000313" key="1">
    <source>
        <dbReference type="EMBL" id="OIN62400.1"/>
    </source>
</evidence>
<dbReference type="AlphaFoldDB" id="A0A1S2VVC5"/>
<gene>
    <name evidence="1" type="ORF">BFS26_08650</name>
</gene>